<feature type="region of interest" description="Disordered" evidence="8">
    <location>
        <begin position="291"/>
        <end position="310"/>
    </location>
</feature>
<dbReference type="SMART" id="SM00744">
    <property type="entry name" value="RINGv"/>
    <property type="match status" value="1"/>
</dbReference>
<protein>
    <submittedName>
        <fullName evidence="11">EOG090X0DX7</fullName>
    </submittedName>
</protein>
<proteinExistence type="evidence at transcript level"/>
<dbReference type="InterPro" id="IPR013083">
    <property type="entry name" value="Znf_RING/FYVE/PHD"/>
</dbReference>
<evidence type="ECO:0000256" key="6">
    <source>
        <dbReference type="ARBA" id="ARBA00022833"/>
    </source>
</evidence>
<organism evidence="11">
    <name type="scientific">Ceriodaphnia reticulata</name>
    <dbReference type="NCBI Taxonomy" id="302197"/>
    <lineage>
        <taxon>Eukaryota</taxon>
        <taxon>Metazoa</taxon>
        <taxon>Ecdysozoa</taxon>
        <taxon>Arthropoda</taxon>
        <taxon>Crustacea</taxon>
        <taxon>Branchiopoda</taxon>
        <taxon>Diplostraca</taxon>
        <taxon>Cladocera</taxon>
        <taxon>Anomopoda</taxon>
        <taxon>Daphniidae</taxon>
        <taxon>Ceriodaphnia</taxon>
    </lineage>
</organism>
<evidence type="ECO:0000259" key="10">
    <source>
        <dbReference type="PROSITE" id="PS51292"/>
    </source>
</evidence>
<dbReference type="PANTHER" id="PTHR45981">
    <property type="entry name" value="LD02310P"/>
    <property type="match status" value="1"/>
</dbReference>
<dbReference type="GO" id="GO:0002376">
    <property type="term" value="P:immune system process"/>
    <property type="evidence" value="ECO:0007669"/>
    <property type="project" value="UniProtKB-KW"/>
</dbReference>
<feature type="region of interest" description="Disordered" evidence="8">
    <location>
        <begin position="243"/>
        <end position="272"/>
    </location>
</feature>
<dbReference type="GO" id="GO:0008270">
    <property type="term" value="F:zinc ion binding"/>
    <property type="evidence" value="ECO:0007669"/>
    <property type="project" value="UniProtKB-KW"/>
</dbReference>
<dbReference type="InterPro" id="IPR011016">
    <property type="entry name" value="Znf_RING-CH"/>
</dbReference>
<accession>A0A4Y7LZD2</accession>
<evidence type="ECO:0000256" key="9">
    <source>
        <dbReference type="SAM" id="Phobius"/>
    </source>
</evidence>
<dbReference type="GO" id="GO:0005765">
    <property type="term" value="C:lysosomal membrane"/>
    <property type="evidence" value="ECO:0007669"/>
    <property type="project" value="UniProtKB-SubCell"/>
</dbReference>
<feature type="compositionally biased region" description="Polar residues" evidence="8">
    <location>
        <begin position="243"/>
        <end position="260"/>
    </location>
</feature>
<dbReference type="GO" id="GO:0005768">
    <property type="term" value="C:endosome"/>
    <property type="evidence" value="ECO:0007669"/>
    <property type="project" value="UniProtKB-SubCell"/>
</dbReference>
<keyword evidence="7" id="KW-0391">Immunity</keyword>
<dbReference type="AlphaFoldDB" id="A0A4Y7LZD2"/>
<evidence type="ECO:0000256" key="1">
    <source>
        <dbReference type="ARBA" id="ARBA00004127"/>
    </source>
</evidence>
<feature type="region of interest" description="Disordered" evidence="8">
    <location>
        <begin position="23"/>
        <end position="42"/>
    </location>
</feature>
<comment type="subcellular location">
    <subcellularLocation>
        <location evidence="1">Endomembrane system</location>
        <topology evidence="1">Multi-pass membrane protein</topology>
    </subcellularLocation>
    <subcellularLocation>
        <location evidence="2">Endosome</location>
    </subcellularLocation>
    <subcellularLocation>
        <location evidence="3">Lysosome membrane</location>
    </subcellularLocation>
</comment>
<keyword evidence="6" id="KW-0862">Zinc</keyword>
<dbReference type="PROSITE" id="PS51292">
    <property type="entry name" value="ZF_RING_CH"/>
    <property type="match status" value="1"/>
</dbReference>
<feature type="domain" description="RING-CH-type" evidence="10">
    <location>
        <begin position="72"/>
        <end position="133"/>
    </location>
</feature>
<dbReference type="Gene3D" id="3.30.40.10">
    <property type="entry name" value="Zinc/RING finger domain, C3HC4 (zinc finger)"/>
    <property type="match status" value="1"/>
</dbReference>
<feature type="transmembrane region" description="Helical" evidence="9">
    <location>
        <begin position="155"/>
        <end position="177"/>
    </location>
</feature>
<feature type="transmembrane region" description="Helical" evidence="9">
    <location>
        <begin position="197"/>
        <end position="221"/>
    </location>
</feature>
<keyword evidence="9" id="KW-0472">Membrane</keyword>
<dbReference type="SUPFAM" id="SSF57850">
    <property type="entry name" value="RING/U-box"/>
    <property type="match status" value="1"/>
</dbReference>
<evidence type="ECO:0000256" key="4">
    <source>
        <dbReference type="ARBA" id="ARBA00022723"/>
    </source>
</evidence>
<name>A0A4Y7LZD2_9CRUS</name>
<feature type="region of interest" description="Disordered" evidence="8">
    <location>
        <begin position="338"/>
        <end position="358"/>
    </location>
</feature>
<keyword evidence="9" id="KW-1133">Transmembrane helix</keyword>
<keyword evidence="5" id="KW-0863">Zinc-finger</keyword>
<evidence type="ECO:0000256" key="3">
    <source>
        <dbReference type="ARBA" id="ARBA00004656"/>
    </source>
</evidence>
<evidence type="ECO:0000256" key="7">
    <source>
        <dbReference type="ARBA" id="ARBA00022859"/>
    </source>
</evidence>
<evidence type="ECO:0000256" key="2">
    <source>
        <dbReference type="ARBA" id="ARBA00004177"/>
    </source>
</evidence>
<keyword evidence="4" id="KW-0479">Metal-binding</keyword>
<sequence>MPLLKVVVSSTRNSTETVAALERDVDGQSHSSSTHDVDQELPSQNLLADEPSQEENPNSPLLSAASTLSKKGSITSQDICRICHCEAEFEAPLVAPCCCAGSLKYVHQGCLQRWVQSSDMKNCELCKYPFIMQTKIKPFKEWEKLDMSSMERRKLACSVTFHAVAFTCVIWSLYVLIDRSAEEYYSGQLQWPFWTKLVVVAIGFTGGVVFMYVQCTMYLTLCRRWRAYNRVILVQNAPSRTGNATTTLTMSGDSVTTKQNGAKRKGEKKGSAPVQSVVTIASAFTGGNLRSKVGGGNSSSSSSTAIDPVNADTSHHHQLVDSIIVSDSLQAEEMAALLDRKTQPSTSKQASPDDDTIIPSIQNFNDDKRIPGCVDNSNSKKEARKRLKQGNSIAGAVFVMAKCPNRDRMSAAVEMKNIRRYVV</sequence>
<dbReference type="EMBL" id="LR003583">
    <property type="protein sequence ID" value="SVE73202.1"/>
    <property type="molecule type" value="mRNA"/>
</dbReference>
<feature type="compositionally biased region" description="Basic and acidic residues" evidence="8">
    <location>
        <begin position="23"/>
        <end position="38"/>
    </location>
</feature>
<evidence type="ECO:0000256" key="8">
    <source>
        <dbReference type="SAM" id="MobiDB-lite"/>
    </source>
</evidence>
<evidence type="ECO:0000313" key="11">
    <source>
        <dbReference type="EMBL" id="SVE73202.1"/>
    </source>
</evidence>
<gene>
    <name evidence="11" type="primary">EOG090X0DX7</name>
</gene>
<reference evidence="11" key="1">
    <citation type="submission" date="2018-08" db="EMBL/GenBank/DDBJ databases">
        <authorList>
            <person name="Cornetti L."/>
        </authorList>
    </citation>
    <scope>NUCLEOTIDE SEQUENCE</scope>
    <source>
        <strain evidence="11">OM-SAIQ-clone2</strain>
    </source>
</reference>
<evidence type="ECO:0000256" key="5">
    <source>
        <dbReference type="ARBA" id="ARBA00022771"/>
    </source>
</evidence>
<keyword evidence="9" id="KW-0812">Transmembrane</keyword>
<dbReference type="Pfam" id="PF12906">
    <property type="entry name" value="RINGv"/>
    <property type="match status" value="1"/>
</dbReference>